<name>A0A0F6W2V5_9BACT</name>
<dbReference type="GO" id="GO:0044027">
    <property type="term" value="P:negative regulation of gene expression via chromosomal CpG island methylation"/>
    <property type="evidence" value="ECO:0007669"/>
    <property type="project" value="TreeGrafter"/>
</dbReference>
<keyword evidence="2 7" id="KW-0489">Methyltransferase</keyword>
<dbReference type="GO" id="GO:0032259">
    <property type="term" value="P:methylation"/>
    <property type="evidence" value="ECO:0007669"/>
    <property type="project" value="UniProtKB-KW"/>
</dbReference>
<dbReference type="STRING" id="927083.DB32_003192"/>
<evidence type="ECO:0000313" key="9">
    <source>
        <dbReference type="Proteomes" id="UP000034883"/>
    </source>
</evidence>
<dbReference type="KEGG" id="samy:DB32_003192"/>
<dbReference type="PROSITE" id="PS51679">
    <property type="entry name" value="SAM_MT_C5"/>
    <property type="match status" value="1"/>
</dbReference>
<keyword evidence="9" id="KW-1185">Reference proteome</keyword>
<gene>
    <name evidence="8" type="ORF">DB32_003192</name>
</gene>
<organism evidence="8 9">
    <name type="scientific">Sandaracinus amylolyticus</name>
    <dbReference type="NCBI Taxonomy" id="927083"/>
    <lineage>
        <taxon>Bacteria</taxon>
        <taxon>Pseudomonadati</taxon>
        <taxon>Myxococcota</taxon>
        <taxon>Polyangia</taxon>
        <taxon>Polyangiales</taxon>
        <taxon>Sandaracinaceae</taxon>
        <taxon>Sandaracinus</taxon>
    </lineage>
</organism>
<keyword evidence="5" id="KW-0680">Restriction system</keyword>
<evidence type="ECO:0000256" key="7">
    <source>
        <dbReference type="PROSITE-ProRule" id="PRU01016"/>
    </source>
</evidence>
<evidence type="ECO:0000256" key="3">
    <source>
        <dbReference type="ARBA" id="ARBA00022679"/>
    </source>
</evidence>
<reference evidence="8 9" key="1">
    <citation type="submission" date="2015-03" db="EMBL/GenBank/DDBJ databases">
        <title>Genome assembly of Sandaracinus amylolyticus DSM 53668.</title>
        <authorList>
            <person name="Sharma G."/>
            <person name="Subramanian S."/>
        </authorList>
    </citation>
    <scope>NUCLEOTIDE SEQUENCE [LARGE SCALE GENOMIC DNA]</scope>
    <source>
        <strain evidence="8 9">DSM 53668</strain>
    </source>
</reference>
<dbReference type="AlphaFoldDB" id="A0A0F6W2V5"/>
<proteinExistence type="inferred from homology"/>
<dbReference type="Proteomes" id="UP000034883">
    <property type="component" value="Chromosome"/>
</dbReference>
<evidence type="ECO:0000256" key="4">
    <source>
        <dbReference type="ARBA" id="ARBA00022691"/>
    </source>
</evidence>
<feature type="active site" evidence="7">
    <location>
        <position position="104"/>
    </location>
</feature>
<dbReference type="InterPro" id="IPR050390">
    <property type="entry name" value="C5-Methyltransferase"/>
</dbReference>
<dbReference type="GO" id="GO:0003677">
    <property type="term" value="F:DNA binding"/>
    <property type="evidence" value="ECO:0007669"/>
    <property type="project" value="TreeGrafter"/>
</dbReference>
<evidence type="ECO:0000256" key="5">
    <source>
        <dbReference type="ARBA" id="ARBA00022747"/>
    </source>
</evidence>
<comment type="catalytic activity">
    <reaction evidence="6">
        <text>a 2'-deoxycytidine in DNA + S-adenosyl-L-methionine = a 5-methyl-2'-deoxycytidine in DNA + S-adenosyl-L-homocysteine + H(+)</text>
        <dbReference type="Rhea" id="RHEA:13681"/>
        <dbReference type="Rhea" id="RHEA-COMP:11369"/>
        <dbReference type="Rhea" id="RHEA-COMP:11370"/>
        <dbReference type="ChEBI" id="CHEBI:15378"/>
        <dbReference type="ChEBI" id="CHEBI:57856"/>
        <dbReference type="ChEBI" id="CHEBI:59789"/>
        <dbReference type="ChEBI" id="CHEBI:85452"/>
        <dbReference type="ChEBI" id="CHEBI:85454"/>
        <dbReference type="EC" id="2.1.1.37"/>
    </reaction>
</comment>
<evidence type="ECO:0000256" key="6">
    <source>
        <dbReference type="ARBA" id="ARBA00047422"/>
    </source>
</evidence>
<dbReference type="Gene3D" id="3.40.50.150">
    <property type="entry name" value="Vaccinia Virus protein VP39"/>
    <property type="match status" value="1"/>
</dbReference>
<comment type="similarity">
    <text evidence="7">Belongs to the class I-like SAM-binding methyltransferase superfamily. C5-methyltransferase family.</text>
</comment>
<sequence>MGDHVPAGAAVSPRGHTSQLRLGAWVERELVVDLFAGGGGASEGIARALGRHPDIAVNHDPAAIAMHAANHPTTVHYCESVFRVTPREVVGGRPVGLLWASPDCTHFSKSKGGKPRKKKIRGLAWVVVRWARDVAPRVIALENVEEFADWGPLGPDDRPDKARAGQTFRAFVRKLERYGYRVEHRILVAADYGAPTTRKRLFLVARRDGQPITWPEPTHARSGRGPRAWRTAAEVIDWSIPCPSIFERARPLADATLRRIAAGVRRYVIDAARPFIVPVTHPRDARVHSIDEPVRTVTAANRGELALIAPTLVQTGYGERDGQAPRVPGLDKPLGTVVAGAAKHALVAAFVTKHYGGVVGHELGRALGTVTTQDHHSLSVAHLEKFYGTAAGADVREPMPTITAGGQHIAAVRTLLARYEAGADPLLSIDGEAFAIVDIGMRMLVPRELFRAQGFGDHYIIDPVVDRPLRNGGVLRLPMTKTEQIAKAGNSVCPPLAEAIVRANVRGRVEVAA</sequence>
<evidence type="ECO:0000313" key="8">
    <source>
        <dbReference type="EMBL" id="AKF06043.1"/>
    </source>
</evidence>
<evidence type="ECO:0000256" key="2">
    <source>
        <dbReference type="ARBA" id="ARBA00022603"/>
    </source>
</evidence>
<dbReference type="PANTHER" id="PTHR10629">
    <property type="entry name" value="CYTOSINE-SPECIFIC METHYLTRANSFERASE"/>
    <property type="match status" value="1"/>
</dbReference>
<keyword evidence="3 7" id="KW-0808">Transferase</keyword>
<dbReference type="GO" id="GO:0009307">
    <property type="term" value="P:DNA restriction-modification system"/>
    <property type="evidence" value="ECO:0007669"/>
    <property type="project" value="UniProtKB-KW"/>
</dbReference>
<dbReference type="PRINTS" id="PR00105">
    <property type="entry name" value="C5METTRFRASE"/>
</dbReference>
<dbReference type="EMBL" id="CP011125">
    <property type="protein sequence ID" value="AKF06043.1"/>
    <property type="molecule type" value="Genomic_DNA"/>
</dbReference>
<dbReference type="PANTHER" id="PTHR10629:SF52">
    <property type="entry name" value="DNA (CYTOSINE-5)-METHYLTRANSFERASE 1"/>
    <property type="match status" value="1"/>
</dbReference>
<dbReference type="EC" id="2.1.1.37" evidence="1"/>
<accession>A0A0F6W2V5</accession>
<dbReference type="GO" id="GO:0003886">
    <property type="term" value="F:DNA (cytosine-5-)-methyltransferase activity"/>
    <property type="evidence" value="ECO:0007669"/>
    <property type="project" value="UniProtKB-EC"/>
</dbReference>
<evidence type="ECO:0000256" key="1">
    <source>
        <dbReference type="ARBA" id="ARBA00011975"/>
    </source>
</evidence>
<dbReference type="InterPro" id="IPR029063">
    <property type="entry name" value="SAM-dependent_MTases_sf"/>
</dbReference>
<dbReference type="Pfam" id="PF00145">
    <property type="entry name" value="DNA_methylase"/>
    <property type="match status" value="1"/>
</dbReference>
<dbReference type="SUPFAM" id="SSF53335">
    <property type="entry name" value="S-adenosyl-L-methionine-dependent methyltransferases"/>
    <property type="match status" value="1"/>
</dbReference>
<dbReference type="REBASE" id="109994">
    <property type="entry name" value="M.Sam53668ORF3192P"/>
</dbReference>
<dbReference type="InterPro" id="IPR001525">
    <property type="entry name" value="C5_MeTfrase"/>
</dbReference>
<dbReference type="Gene3D" id="3.90.120.10">
    <property type="entry name" value="DNA Methylase, subunit A, domain 2"/>
    <property type="match status" value="1"/>
</dbReference>
<protein>
    <recommendedName>
        <fullName evidence="1">DNA (cytosine-5-)-methyltransferase</fullName>
        <ecNumber evidence="1">2.1.1.37</ecNumber>
    </recommendedName>
</protein>
<keyword evidence="4 7" id="KW-0949">S-adenosyl-L-methionine</keyword>